<feature type="compositionally biased region" description="Pro residues" evidence="1">
    <location>
        <begin position="288"/>
        <end position="300"/>
    </location>
</feature>
<keyword evidence="4" id="KW-1185">Reference proteome</keyword>
<gene>
    <name evidence="3" type="ORF">GCM10017576_20950</name>
</gene>
<proteinExistence type="predicted"/>
<feature type="transmembrane region" description="Helical" evidence="2">
    <location>
        <begin position="67"/>
        <end position="88"/>
    </location>
</feature>
<organism evidence="3 4">
    <name type="scientific">Microbacterium barkeri</name>
    <dbReference type="NCBI Taxonomy" id="33917"/>
    <lineage>
        <taxon>Bacteria</taxon>
        <taxon>Bacillati</taxon>
        <taxon>Actinomycetota</taxon>
        <taxon>Actinomycetes</taxon>
        <taxon>Micrococcales</taxon>
        <taxon>Microbacteriaceae</taxon>
        <taxon>Microbacterium</taxon>
    </lineage>
</organism>
<feature type="transmembrane region" description="Helical" evidence="2">
    <location>
        <begin position="179"/>
        <end position="204"/>
    </location>
</feature>
<dbReference type="AlphaFoldDB" id="A0A9W6H3Q8"/>
<keyword evidence="2" id="KW-0812">Transmembrane</keyword>
<evidence type="ECO:0000256" key="1">
    <source>
        <dbReference type="SAM" id="MobiDB-lite"/>
    </source>
</evidence>
<evidence type="ECO:0000313" key="4">
    <source>
        <dbReference type="Proteomes" id="UP001142462"/>
    </source>
</evidence>
<reference evidence="3" key="1">
    <citation type="journal article" date="2014" name="Int. J. Syst. Evol. Microbiol.">
        <title>Complete genome sequence of Corynebacterium casei LMG S-19264T (=DSM 44701T), isolated from a smear-ripened cheese.</title>
        <authorList>
            <consortium name="US DOE Joint Genome Institute (JGI-PGF)"/>
            <person name="Walter F."/>
            <person name="Albersmeier A."/>
            <person name="Kalinowski J."/>
            <person name="Ruckert C."/>
        </authorList>
    </citation>
    <scope>NUCLEOTIDE SEQUENCE</scope>
    <source>
        <strain evidence="3">VKM Ac-1020</strain>
    </source>
</reference>
<name>A0A9W6H3Q8_9MICO</name>
<dbReference type="Proteomes" id="UP001142462">
    <property type="component" value="Unassembled WGS sequence"/>
</dbReference>
<feature type="transmembrane region" description="Helical" evidence="2">
    <location>
        <begin position="146"/>
        <end position="167"/>
    </location>
</feature>
<evidence type="ECO:0000256" key="2">
    <source>
        <dbReference type="SAM" id="Phobius"/>
    </source>
</evidence>
<dbReference type="EMBL" id="BSEJ01000009">
    <property type="protein sequence ID" value="GLJ61965.1"/>
    <property type="molecule type" value="Genomic_DNA"/>
</dbReference>
<comment type="caution">
    <text evidence="3">The sequence shown here is derived from an EMBL/GenBank/DDBJ whole genome shotgun (WGS) entry which is preliminary data.</text>
</comment>
<keyword evidence="2" id="KW-0472">Membrane</keyword>
<reference evidence="3" key="2">
    <citation type="submission" date="2023-01" db="EMBL/GenBank/DDBJ databases">
        <authorList>
            <person name="Sun Q."/>
            <person name="Evtushenko L."/>
        </authorList>
    </citation>
    <scope>NUCLEOTIDE SEQUENCE</scope>
    <source>
        <strain evidence="3">VKM Ac-1020</strain>
    </source>
</reference>
<protein>
    <submittedName>
        <fullName evidence="3">Uncharacterized protein</fullName>
    </submittedName>
</protein>
<feature type="transmembrane region" description="Helical" evidence="2">
    <location>
        <begin position="35"/>
        <end position="55"/>
    </location>
</feature>
<feature type="transmembrane region" description="Helical" evidence="2">
    <location>
        <begin position="7"/>
        <end position="29"/>
    </location>
</feature>
<evidence type="ECO:0000313" key="3">
    <source>
        <dbReference type="EMBL" id="GLJ61965.1"/>
    </source>
</evidence>
<sequence>MSKLIKGAIWIAIGALIAAALICVVWVLVGDQNGIIGKAFLTVLLLAGFAGVVLLDANLAPRRPDWFALASMISWVVVLLVGAVKIWLDVVPRGWESDDYFEYGYGAEGIERFFHLVLVIGVLQLALLHQRLFWRAHERHVTTFTRIIAIATTVFLVVLVGMLVFFFTFPDSFDFGELYWRIVVSLAILAAVGTTLLPLLNALFAPRKPRPMGPASAQGYAQVQPQPYAQPQGHPQAQGYAPPAWPTYYDGVTPLPVLPDGSPDWNAYYTGYPTYPQTPAASGEAEVPPRPPLPPVPPVS</sequence>
<keyword evidence="2" id="KW-1133">Transmembrane helix</keyword>
<accession>A0A9W6H3Q8</accession>
<feature type="region of interest" description="Disordered" evidence="1">
    <location>
        <begin position="278"/>
        <end position="300"/>
    </location>
</feature>
<feature type="transmembrane region" description="Helical" evidence="2">
    <location>
        <begin position="113"/>
        <end position="134"/>
    </location>
</feature>